<accession>A0A846XK18</accession>
<dbReference type="CDD" id="cd06285">
    <property type="entry name" value="PBP1_LacI-like"/>
    <property type="match status" value="1"/>
</dbReference>
<keyword evidence="7" id="KW-1185">Reference proteome</keyword>
<proteinExistence type="predicted"/>
<dbReference type="EMBL" id="JAAXOO010000004">
    <property type="protein sequence ID" value="NKY34996.1"/>
    <property type="molecule type" value="Genomic_DNA"/>
</dbReference>
<name>A0A846XK18_9NOCA</name>
<dbReference type="Gene3D" id="3.40.50.2300">
    <property type="match status" value="2"/>
</dbReference>
<dbReference type="AlphaFoldDB" id="A0A846XK18"/>
<dbReference type="SUPFAM" id="SSF53822">
    <property type="entry name" value="Periplasmic binding protein-like I"/>
    <property type="match status" value="1"/>
</dbReference>
<evidence type="ECO:0000256" key="4">
    <source>
        <dbReference type="SAM" id="MobiDB-lite"/>
    </source>
</evidence>
<dbReference type="InterPro" id="IPR010982">
    <property type="entry name" value="Lambda_DNA-bd_dom_sf"/>
</dbReference>
<dbReference type="PROSITE" id="PS50932">
    <property type="entry name" value="HTH_LACI_2"/>
    <property type="match status" value="1"/>
</dbReference>
<evidence type="ECO:0000256" key="3">
    <source>
        <dbReference type="ARBA" id="ARBA00023163"/>
    </source>
</evidence>
<feature type="region of interest" description="Disordered" evidence="4">
    <location>
        <begin position="333"/>
        <end position="356"/>
    </location>
</feature>
<gene>
    <name evidence="6" type="ORF">HGA13_18240</name>
</gene>
<reference evidence="6 7" key="1">
    <citation type="submission" date="2020-04" db="EMBL/GenBank/DDBJ databases">
        <title>MicrobeNet Type strains.</title>
        <authorList>
            <person name="Nicholson A.C."/>
        </authorList>
    </citation>
    <scope>NUCLEOTIDE SEQUENCE [LARGE SCALE GENOMIC DNA]</scope>
    <source>
        <strain evidence="6 7">DSM 45078</strain>
    </source>
</reference>
<evidence type="ECO:0000313" key="7">
    <source>
        <dbReference type="Proteomes" id="UP000565715"/>
    </source>
</evidence>
<evidence type="ECO:0000256" key="1">
    <source>
        <dbReference type="ARBA" id="ARBA00023015"/>
    </source>
</evidence>
<dbReference type="Pfam" id="PF00356">
    <property type="entry name" value="LacI"/>
    <property type="match status" value="1"/>
</dbReference>
<keyword evidence="3" id="KW-0804">Transcription</keyword>
<dbReference type="PANTHER" id="PTHR30146">
    <property type="entry name" value="LACI-RELATED TRANSCRIPTIONAL REPRESSOR"/>
    <property type="match status" value="1"/>
</dbReference>
<protein>
    <submittedName>
        <fullName evidence="6">Substrate-binding domain-containing protein</fullName>
    </submittedName>
</protein>
<sequence length="356" mass="38016">MAKRNAPTLRAVASAAGVDVSTVSRILNSPSEEREKWAGAETVQRILACAAELGYRRNPHAASLRTARTLQVGVVVPRLQDFVLATIFEGIDDAASEHGYAAFVTNSLDDPAQRQSRIHQLLDRRVDGIILADARIEDPILRQLASDGVPFVLTSRASGPYPGAFADDEHGGYLVADHFARLGFHDVAVIAGPTFTSTANLRVDGFRTGLHEHGLTLPEHRLVRTGFDAAAGRAGVEKLLARGPVPSAIFATNDFAAIGAIGGLRDRGLRVPDDVAIVGYNDTPLAENLPVPLTTVRSPMVEMGRTAFRLLEQAMAGRKPASVALEPALIVRESTGVDDDRHRPPRSPAGAGRVSE</sequence>
<dbReference type="RefSeq" id="WP_084471203.1">
    <property type="nucleotide sequence ID" value="NZ_JAAXOO010000004.1"/>
</dbReference>
<dbReference type="InterPro" id="IPR046335">
    <property type="entry name" value="LacI/GalR-like_sensor"/>
</dbReference>
<evidence type="ECO:0000313" key="6">
    <source>
        <dbReference type="EMBL" id="NKY34996.1"/>
    </source>
</evidence>
<comment type="caution">
    <text evidence="6">The sequence shown here is derived from an EMBL/GenBank/DDBJ whole genome shotgun (WGS) entry which is preliminary data.</text>
</comment>
<keyword evidence="2" id="KW-0238">DNA-binding</keyword>
<dbReference type="GO" id="GO:0003700">
    <property type="term" value="F:DNA-binding transcription factor activity"/>
    <property type="evidence" value="ECO:0007669"/>
    <property type="project" value="TreeGrafter"/>
</dbReference>
<feature type="domain" description="HTH lacI-type" evidence="5">
    <location>
        <begin position="7"/>
        <end position="66"/>
    </location>
</feature>
<dbReference type="GO" id="GO:0000976">
    <property type="term" value="F:transcription cis-regulatory region binding"/>
    <property type="evidence" value="ECO:0007669"/>
    <property type="project" value="TreeGrafter"/>
</dbReference>
<dbReference type="InterPro" id="IPR000843">
    <property type="entry name" value="HTH_LacI"/>
</dbReference>
<dbReference type="Gene3D" id="1.10.260.40">
    <property type="entry name" value="lambda repressor-like DNA-binding domains"/>
    <property type="match status" value="1"/>
</dbReference>
<keyword evidence="1" id="KW-0805">Transcription regulation</keyword>
<evidence type="ECO:0000256" key="2">
    <source>
        <dbReference type="ARBA" id="ARBA00023125"/>
    </source>
</evidence>
<evidence type="ECO:0000259" key="5">
    <source>
        <dbReference type="PROSITE" id="PS50932"/>
    </source>
</evidence>
<dbReference type="Pfam" id="PF13377">
    <property type="entry name" value="Peripla_BP_3"/>
    <property type="match status" value="1"/>
</dbReference>
<dbReference type="SUPFAM" id="SSF47413">
    <property type="entry name" value="lambda repressor-like DNA-binding domains"/>
    <property type="match status" value="1"/>
</dbReference>
<dbReference type="SMART" id="SM00354">
    <property type="entry name" value="HTH_LACI"/>
    <property type="match status" value="1"/>
</dbReference>
<dbReference type="PANTHER" id="PTHR30146:SF109">
    <property type="entry name" value="HTH-TYPE TRANSCRIPTIONAL REGULATOR GALS"/>
    <property type="match status" value="1"/>
</dbReference>
<dbReference type="Proteomes" id="UP000565715">
    <property type="component" value="Unassembled WGS sequence"/>
</dbReference>
<dbReference type="CDD" id="cd01392">
    <property type="entry name" value="HTH_LacI"/>
    <property type="match status" value="1"/>
</dbReference>
<dbReference type="InterPro" id="IPR028082">
    <property type="entry name" value="Peripla_BP_I"/>
</dbReference>
<organism evidence="6 7">
    <name type="scientific">Nocardia speluncae</name>
    <dbReference type="NCBI Taxonomy" id="419477"/>
    <lineage>
        <taxon>Bacteria</taxon>
        <taxon>Bacillati</taxon>
        <taxon>Actinomycetota</taxon>
        <taxon>Actinomycetes</taxon>
        <taxon>Mycobacteriales</taxon>
        <taxon>Nocardiaceae</taxon>
        <taxon>Nocardia</taxon>
    </lineage>
</organism>